<feature type="region of interest" description="Disordered" evidence="1">
    <location>
        <begin position="89"/>
        <end position="111"/>
    </location>
</feature>
<dbReference type="EMBL" id="CP039351">
    <property type="protein sequence ID" value="QCE00774.1"/>
    <property type="molecule type" value="Genomic_DNA"/>
</dbReference>
<keyword evidence="3" id="KW-1185">Reference proteome</keyword>
<evidence type="ECO:0000313" key="2">
    <source>
        <dbReference type="EMBL" id="QCE00774.1"/>
    </source>
</evidence>
<name>A0A4D6MJ23_VIGUN</name>
<evidence type="ECO:0000256" key="1">
    <source>
        <dbReference type="SAM" id="MobiDB-lite"/>
    </source>
</evidence>
<protein>
    <submittedName>
        <fullName evidence="2">Uncharacterized protein</fullName>
    </submittedName>
</protein>
<feature type="region of interest" description="Disordered" evidence="1">
    <location>
        <begin position="1"/>
        <end position="23"/>
    </location>
</feature>
<reference evidence="2 3" key="1">
    <citation type="submission" date="2019-04" db="EMBL/GenBank/DDBJ databases">
        <title>An improved genome assembly and genetic linkage map for asparagus bean, Vigna unguiculata ssp. sesquipedialis.</title>
        <authorList>
            <person name="Xia Q."/>
            <person name="Zhang R."/>
            <person name="Dong Y."/>
        </authorList>
    </citation>
    <scope>NUCLEOTIDE SEQUENCE [LARGE SCALE GENOMIC DNA]</scope>
    <source>
        <tissue evidence="2">Leaf</tissue>
    </source>
</reference>
<evidence type="ECO:0000313" key="3">
    <source>
        <dbReference type="Proteomes" id="UP000501690"/>
    </source>
</evidence>
<feature type="compositionally biased region" description="Basic and acidic residues" evidence="1">
    <location>
        <begin position="8"/>
        <end position="21"/>
    </location>
</feature>
<organism evidence="2 3">
    <name type="scientific">Vigna unguiculata</name>
    <name type="common">Cowpea</name>
    <dbReference type="NCBI Taxonomy" id="3917"/>
    <lineage>
        <taxon>Eukaryota</taxon>
        <taxon>Viridiplantae</taxon>
        <taxon>Streptophyta</taxon>
        <taxon>Embryophyta</taxon>
        <taxon>Tracheophyta</taxon>
        <taxon>Spermatophyta</taxon>
        <taxon>Magnoliopsida</taxon>
        <taxon>eudicotyledons</taxon>
        <taxon>Gunneridae</taxon>
        <taxon>Pentapetalae</taxon>
        <taxon>rosids</taxon>
        <taxon>fabids</taxon>
        <taxon>Fabales</taxon>
        <taxon>Fabaceae</taxon>
        <taxon>Papilionoideae</taxon>
        <taxon>50 kb inversion clade</taxon>
        <taxon>NPAAA clade</taxon>
        <taxon>indigoferoid/millettioid clade</taxon>
        <taxon>Phaseoleae</taxon>
        <taxon>Vigna</taxon>
    </lineage>
</organism>
<accession>A0A4D6MJ23</accession>
<gene>
    <name evidence="2" type="ORF">DEO72_LG7g2064</name>
</gene>
<sequence length="111" mass="12263">MQTPTVYGDRKIHESSEKLDGDGNDSFFDRWGLQTINAVPESNLGGAQSVIGVECQNRAKYGKSETTHDDSNAKDNPLCKQLMSDECSLKGGQTKKEPNINKGVRTKFVNR</sequence>
<dbReference type="AlphaFoldDB" id="A0A4D6MJ23"/>
<dbReference type="Proteomes" id="UP000501690">
    <property type="component" value="Linkage Group LG7"/>
</dbReference>
<proteinExistence type="predicted"/>